<name>A0AAV3WBW9_ACIJO</name>
<dbReference type="InterPro" id="IPR019223">
    <property type="entry name" value="DUF2147"/>
</dbReference>
<dbReference type="Gene3D" id="2.40.128.520">
    <property type="match status" value="1"/>
</dbReference>
<proteinExistence type="predicted"/>
<organism evidence="2 3">
    <name type="scientific">Acinetobacter johnsonii</name>
    <dbReference type="NCBI Taxonomy" id="40214"/>
    <lineage>
        <taxon>Bacteria</taxon>
        <taxon>Pseudomonadati</taxon>
        <taxon>Pseudomonadota</taxon>
        <taxon>Gammaproteobacteria</taxon>
        <taxon>Moraxellales</taxon>
        <taxon>Moraxellaceae</taxon>
        <taxon>Acinetobacter</taxon>
    </lineage>
</organism>
<reference evidence="2 3" key="1">
    <citation type="submission" date="2019-07" db="EMBL/GenBank/DDBJ databases">
        <title>Whole genome shotgun sequence of Acinetobacter johnsonii NBRC 102197.</title>
        <authorList>
            <person name="Hosoyama A."/>
            <person name="Uohara A."/>
            <person name="Ohji S."/>
            <person name="Ichikawa N."/>
        </authorList>
    </citation>
    <scope>NUCLEOTIDE SEQUENCE [LARGE SCALE GENOMIC DNA]</scope>
    <source>
        <strain evidence="2 3">NBRC 102197</strain>
    </source>
</reference>
<feature type="domain" description="DUF2147" evidence="1">
    <location>
        <begin position="8"/>
        <end position="118"/>
    </location>
</feature>
<comment type="caution">
    <text evidence="2">The sequence shown here is derived from an EMBL/GenBank/DDBJ whole genome shotgun (WGS) entry which is preliminary data.</text>
</comment>
<dbReference type="Proteomes" id="UP000321274">
    <property type="component" value="Unassembled WGS sequence"/>
</dbReference>
<protein>
    <recommendedName>
        <fullName evidence="1">DUF2147 domain-containing protein</fullName>
    </recommendedName>
</protein>
<evidence type="ECO:0000313" key="2">
    <source>
        <dbReference type="EMBL" id="GEK44143.1"/>
    </source>
</evidence>
<dbReference type="Pfam" id="PF09917">
    <property type="entry name" value="DUF2147"/>
    <property type="match status" value="1"/>
</dbReference>
<sequence>MPFDPLIGTWKVIDDRTGYYISDIVIRKNSKTSQYSAVVTKYYPLAGAPVSDVCSKCQGGLKDKPIFGMQVLNGLMGDATGQKFAKGQWLNPQDGRVYNINIAQLNAGKDQMKVQATAKDTKGLSNMTWKKL</sequence>
<accession>A0AAV3WBW9</accession>
<dbReference type="EMBL" id="BJUJ01000030">
    <property type="protein sequence ID" value="GEK44143.1"/>
    <property type="molecule type" value="Genomic_DNA"/>
</dbReference>
<dbReference type="AlphaFoldDB" id="A0AAV3WBW9"/>
<evidence type="ECO:0000313" key="3">
    <source>
        <dbReference type="Proteomes" id="UP000321274"/>
    </source>
</evidence>
<gene>
    <name evidence="2" type="ORF">AJO04nite_14010</name>
</gene>
<evidence type="ECO:0000259" key="1">
    <source>
        <dbReference type="Pfam" id="PF09917"/>
    </source>
</evidence>